<dbReference type="PANTHER" id="PTHR11078">
    <property type="entry name" value="N UTILIZATION SUBSTANCE PROTEIN B-RELATED"/>
    <property type="match status" value="1"/>
</dbReference>
<comment type="similarity">
    <text evidence="1 6">Belongs to the NusB family.</text>
</comment>
<evidence type="ECO:0000313" key="8">
    <source>
        <dbReference type="EMBL" id="MDV5088925.1"/>
    </source>
</evidence>
<evidence type="ECO:0000256" key="4">
    <source>
        <dbReference type="ARBA" id="ARBA00023015"/>
    </source>
</evidence>
<keyword evidence="9" id="KW-1185">Reference proteome</keyword>
<name>A0ABU3ZAI3_9FIRM</name>
<dbReference type="RefSeq" id="WP_317330293.1">
    <property type="nucleotide sequence ID" value="NZ_JAWJZA010000021.1"/>
</dbReference>
<keyword evidence="4 6" id="KW-0805">Transcription regulation</keyword>
<evidence type="ECO:0000259" key="7">
    <source>
        <dbReference type="Pfam" id="PF01029"/>
    </source>
</evidence>
<organism evidence="8 9">
    <name type="scientific">Veillonella absiana</name>
    <dbReference type="NCBI Taxonomy" id="3079305"/>
    <lineage>
        <taxon>Bacteria</taxon>
        <taxon>Bacillati</taxon>
        <taxon>Bacillota</taxon>
        <taxon>Negativicutes</taxon>
        <taxon>Veillonellales</taxon>
        <taxon>Veillonellaceae</taxon>
        <taxon>Veillonella</taxon>
    </lineage>
</organism>
<feature type="domain" description="NusB/RsmB/TIM44" evidence="7">
    <location>
        <begin position="9"/>
        <end position="133"/>
    </location>
</feature>
<proteinExistence type="inferred from homology"/>
<protein>
    <recommendedName>
        <fullName evidence="6">Transcription antitermination protein NusB</fullName>
    </recommendedName>
    <alternativeName>
        <fullName evidence="6">Antitermination factor NusB</fullName>
    </alternativeName>
</protein>
<keyword evidence="3 6" id="KW-0694">RNA-binding</keyword>
<keyword evidence="5 6" id="KW-0804">Transcription</keyword>
<dbReference type="Gene3D" id="1.10.940.10">
    <property type="entry name" value="NusB-like"/>
    <property type="match status" value="1"/>
</dbReference>
<evidence type="ECO:0000256" key="1">
    <source>
        <dbReference type="ARBA" id="ARBA00005952"/>
    </source>
</evidence>
<dbReference type="Pfam" id="PF01029">
    <property type="entry name" value="NusB"/>
    <property type="match status" value="1"/>
</dbReference>
<evidence type="ECO:0000256" key="3">
    <source>
        <dbReference type="ARBA" id="ARBA00022884"/>
    </source>
</evidence>
<dbReference type="Proteomes" id="UP001272515">
    <property type="component" value="Unassembled WGS sequence"/>
</dbReference>
<dbReference type="SUPFAM" id="SSF48013">
    <property type="entry name" value="NusB-like"/>
    <property type="match status" value="1"/>
</dbReference>
<keyword evidence="2 6" id="KW-0889">Transcription antitermination</keyword>
<evidence type="ECO:0000256" key="6">
    <source>
        <dbReference type="HAMAP-Rule" id="MF_00073"/>
    </source>
</evidence>
<accession>A0ABU3ZAI3</accession>
<sequence length="135" mass="15156">MAVTKRNRRQARQHAFQVIYAHEFHDEPSAVSYPDGEEQGNMDTTYATAIVDGVLAHVTELDAIIQEHSLKRKVEHLDKVDRSVLRLAIWEMKFSPEPLDPSIAINEAIQLAKDFGSDNSYKLVNGILDGVVKGK</sequence>
<gene>
    <name evidence="6 8" type="primary">nusB</name>
    <name evidence="8" type="ORF">RVY80_08820</name>
</gene>
<dbReference type="NCBIfam" id="TIGR01951">
    <property type="entry name" value="nusB"/>
    <property type="match status" value="1"/>
</dbReference>
<comment type="caution">
    <text evidence="8">The sequence shown here is derived from an EMBL/GenBank/DDBJ whole genome shotgun (WGS) entry which is preliminary data.</text>
</comment>
<dbReference type="InterPro" id="IPR006027">
    <property type="entry name" value="NusB_RsmB_TIM44"/>
</dbReference>
<dbReference type="HAMAP" id="MF_00073">
    <property type="entry name" value="NusB"/>
    <property type="match status" value="1"/>
</dbReference>
<evidence type="ECO:0000313" key="9">
    <source>
        <dbReference type="Proteomes" id="UP001272515"/>
    </source>
</evidence>
<dbReference type="InterPro" id="IPR035926">
    <property type="entry name" value="NusB-like_sf"/>
</dbReference>
<evidence type="ECO:0000256" key="5">
    <source>
        <dbReference type="ARBA" id="ARBA00023163"/>
    </source>
</evidence>
<dbReference type="InterPro" id="IPR011605">
    <property type="entry name" value="NusB_fam"/>
</dbReference>
<dbReference type="EMBL" id="JAWJZB010000010">
    <property type="protein sequence ID" value="MDV5088925.1"/>
    <property type="molecule type" value="Genomic_DNA"/>
</dbReference>
<comment type="function">
    <text evidence="6">Involved in transcription antitermination. Required for transcription of ribosomal RNA (rRNA) genes. Binds specifically to the boxA antiterminator sequence of the ribosomal RNA (rrn) operons.</text>
</comment>
<reference evidence="8 9" key="1">
    <citation type="submission" date="2023-10" db="EMBL/GenBank/DDBJ databases">
        <title>Veillonella sp. nov., isolated from a pig farm feces dump.</title>
        <authorList>
            <person name="Chang Y.-H."/>
        </authorList>
    </citation>
    <scope>NUCLEOTIDE SEQUENCE [LARGE SCALE GENOMIC DNA]</scope>
    <source>
        <strain evidence="8 9">YH-vei2233</strain>
    </source>
</reference>
<evidence type="ECO:0000256" key="2">
    <source>
        <dbReference type="ARBA" id="ARBA00022814"/>
    </source>
</evidence>
<dbReference type="PANTHER" id="PTHR11078:SF3">
    <property type="entry name" value="ANTITERMINATION NUSB DOMAIN-CONTAINING PROTEIN"/>
    <property type="match status" value="1"/>
</dbReference>